<evidence type="ECO:0000313" key="4">
    <source>
        <dbReference type="EMBL" id="KAK0557333.1"/>
    </source>
</evidence>
<dbReference type="GO" id="GO:0005788">
    <property type="term" value="C:endoplasmic reticulum lumen"/>
    <property type="evidence" value="ECO:0007669"/>
    <property type="project" value="TreeGrafter"/>
</dbReference>
<dbReference type="GO" id="GO:0034976">
    <property type="term" value="P:response to endoplasmic reticulum stress"/>
    <property type="evidence" value="ECO:0007669"/>
    <property type="project" value="TreeGrafter"/>
</dbReference>
<feature type="domain" description="Thioredoxin" evidence="3">
    <location>
        <begin position="13"/>
        <end position="142"/>
    </location>
</feature>
<feature type="compositionally biased region" description="Basic and acidic residues" evidence="1">
    <location>
        <begin position="594"/>
        <end position="605"/>
    </location>
</feature>
<feature type="signal peptide" evidence="2">
    <location>
        <begin position="1"/>
        <end position="24"/>
    </location>
</feature>
<organism evidence="4 5">
    <name type="scientific">Tilletia horrida</name>
    <dbReference type="NCBI Taxonomy" id="155126"/>
    <lineage>
        <taxon>Eukaryota</taxon>
        <taxon>Fungi</taxon>
        <taxon>Dikarya</taxon>
        <taxon>Basidiomycota</taxon>
        <taxon>Ustilaginomycotina</taxon>
        <taxon>Exobasidiomycetes</taxon>
        <taxon>Tilletiales</taxon>
        <taxon>Tilletiaceae</taxon>
        <taxon>Tilletia</taxon>
    </lineage>
</organism>
<sequence length="620" mass="65603">MKLTAASSSFLVLMLAAHASSVSAQAFYTKDGPVQLVDASDFDKEVVNIEKPTLAMFFAHWCGHCKNAAPEYIKAAKSLDGIVKFAAIDCDREENRAKCGQYGVTGYPTIKLFPATKRRVPRDYQGERKAQDFLNYAVEQLPISAKKLMATELKTYVEKEPERPKVILFSTKASSSPMFRSLALDFRKTHSFAYLRATDDPMHSTVFTAARAHLGLSDLKSENNLPALVLIKGGKTFTKDLVEKYDGEIKYRQVKTWLDSHDDPASAATASVKSAASKATAKVKKAAKAATSAVKEEVIPEGGTVEWRAENLDDEKRAAAAKLKARAKSASASLASASSSAASVAASASSVASEAVSAASAKASASVKPVVSKVAETVSEAASLVNEKVATAAGAVGDALAGAADKVADTASAAADSETGAKLSEGIVKAGDSVKETLEKGGEAVAGLFGATKEKVEKKVEEQTKEAEDPIDASGFDSVEDVIMAPNTDHLLDTLAEYLGEAIPGGPEAWKAQYGEQVENARQAAREAILNAPDKEAASDIALQAEKWLLEAVKFDEDKLDDDAEGEVKLSATQKKKLNKLGTKLKARIAAREKATAAAKKKEAAAKATPTASGRQHDEL</sequence>
<dbReference type="InterPro" id="IPR036249">
    <property type="entry name" value="Thioredoxin-like_sf"/>
</dbReference>
<dbReference type="PANTHER" id="PTHR45815">
    <property type="entry name" value="PROTEIN DISULFIDE-ISOMERASE A6"/>
    <property type="match status" value="1"/>
</dbReference>
<keyword evidence="5" id="KW-1185">Reference proteome</keyword>
<evidence type="ECO:0000313" key="5">
    <source>
        <dbReference type="Proteomes" id="UP001176517"/>
    </source>
</evidence>
<evidence type="ECO:0000259" key="3">
    <source>
        <dbReference type="PROSITE" id="PS51352"/>
    </source>
</evidence>
<dbReference type="InterPro" id="IPR013766">
    <property type="entry name" value="Thioredoxin_domain"/>
</dbReference>
<dbReference type="GO" id="GO:0015035">
    <property type="term" value="F:protein-disulfide reductase activity"/>
    <property type="evidence" value="ECO:0007669"/>
    <property type="project" value="TreeGrafter"/>
</dbReference>
<dbReference type="AlphaFoldDB" id="A0AAN6JWW4"/>
<evidence type="ECO:0000256" key="1">
    <source>
        <dbReference type="SAM" id="MobiDB-lite"/>
    </source>
</evidence>
<dbReference type="Pfam" id="PF00085">
    <property type="entry name" value="Thioredoxin"/>
    <property type="match status" value="1"/>
</dbReference>
<reference evidence="4" key="1">
    <citation type="journal article" date="2023" name="PhytoFront">
        <title>Draft Genome Resources of Seven Strains of Tilletia horrida, Causal Agent of Kernel Smut of Rice.</title>
        <authorList>
            <person name="Khanal S."/>
            <person name="Antony Babu S."/>
            <person name="Zhou X.G."/>
        </authorList>
    </citation>
    <scope>NUCLEOTIDE SEQUENCE</scope>
    <source>
        <strain evidence="4">TX6</strain>
    </source>
</reference>
<protein>
    <recommendedName>
        <fullName evidence="3">Thioredoxin domain-containing protein</fullName>
    </recommendedName>
</protein>
<evidence type="ECO:0000256" key="2">
    <source>
        <dbReference type="SAM" id="SignalP"/>
    </source>
</evidence>
<comment type="caution">
    <text evidence="4">The sequence shown here is derived from an EMBL/GenBank/DDBJ whole genome shotgun (WGS) entry which is preliminary data.</text>
</comment>
<name>A0AAN6JWW4_9BASI</name>
<feature type="region of interest" description="Disordered" evidence="1">
    <location>
        <begin position="594"/>
        <end position="620"/>
    </location>
</feature>
<proteinExistence type="predicted"/>
<dbReference type="PANTHER" id="PTHR45815:SF3">
    <property type="entry name" value="PROTEIN DISULFIDE-ISOMERASE A6"/>
    <property type="match status" value="1"/>
</dbReference>
<dbReference type="Gene3D" id="3.40.30.10">
    <property type="entry name" value="Glutaredoxin"/>
    <property type="match status" value="2"/>
</dbReference>
<dbReference type="PROSITE" id="PS51352">
    <property type="entry name" value="THIOREDOXIN_2"/>
    <property type="match status" value="1"/>
</dbReference>
<feature type="chain" id="PRO_5042852197" description="Thioredoxin domain-containing protein" evidence="2">
    <location>
        <begin position="25"/>
        <end position="620"/>
    </location>
</feature>
<gene>
    <name evidence="4" type="ORF">OC846_000552</name>
</gene>
<keyword evidence="2" id="KW-0732">Signal</keyword>
<dbReference type="Proteomes" id="UP001176517">
    <property type="component" value="Unassembled WGS sequence"/>
</dbReference>
<dbReference type="SUPFAM" id="SSF52833">
    <property type="entry name" value="Thioredoxin-like"/>
    <property type="match status" value="1"/>
</dbReference>
<accession>A0AAN6JWW4</accession>
<dbReference type="EMBL" id="JAPDMZ010000006">
    <property type="protein sequence ID" value="KAK0557333.1"/>
    <property type="molecule type" value="Genomic_DNA"/>
</dbReference>